<gene>
    <name evidence="1" type="ORF">SAMN05421644_1894</name>
</gene>
<protein>
    <recommendedName>
        <fullName evidence="3">Transposase</fullName>
    </recommendedName>
</protein>
<evidence type="ECO:0000313" key="2">
    <source>
        <dbReference type="Proteomes" id="UP000198672"/>
    </source>
</evidence>
<evidence type="ECO:0000313" key="1">
    <source>
        <dbReference type="EMBL" id="SDY49988.1"/>
    </source>
</evidence>
<sequence length="42" mass="5073">SFVRSLEDLKDIIAKSWRNLSYKLSFAQSWIEQFIPWILIET</sequence>
<accession>A0A1H3KEG1</accession>
<reference evidence="2" key="1">
    <citation type="submission" date="2016-10" db="EMBL/GenBank/DDBJ databases">
        <authorList>
            <person name="Varghese N."/>
            <person name="Submissions S."/>
        </authorList>
    </citation>
    <scope>NUCLEOTIDE SEQUENCE [LARGE SCALE GENOMIC DNA]</scope>
    <source>
        <strain evidence="2">DSM 173</strain>
    </source>
</reference>
<dbReference type="Proteomes" id="UP000198672">
    <property type="component" value="Unassembled WGS sequence"/>
</dbReference>
<evidence type="ECO:0008006" key="3">
    <source>
        <dbReference type="Google" id="ProtNLM"/>
    </source>
</evidence>
<keyword evidence="2" id="KW-1185">Reference proteome</keyword>
<dbReference type="EMBL" id="FNOW01000089">
    <property type="protein sequence ID" value="SDY49988.1"/>
    <property type="molecule type" value="Genomic_DNA"/>
</dbReference>
<organism evidence="1 2">
    <name type="scientific">Allochromatium warmingii</name>
    <name type="common">Chromatium warmingii</name>
    <dbReference type="NCBI Taxonomy" id="61595"/>
    <lineage>
        <taxon>Bacteria</taxon>
        <taxon>Pseudomonadati</taxon>
        <taxon>Pseudomonadota</taxon>
        <taxon>Gammaproteobacteria</taxon>
        <taxon>Chromatiales</taxon>
        <taxon>Chromatiaceae</taxon>
        <taxon>Allochromatium</taxon>
    </lineage>
</organism>
<feature type="non-terminal residue" evidence="1">
    <location>
        <position position="1"/>
    </location>
</feature>
<proteinExistence type="predicted"/>
<dbReference type="AlphaFoldDB" id="A0A1H3KEG1"/>
<name>A0A1H3KEG1_ALLWA</name>